<keyword evidence="1" id="KW-0677">Repeat</keyword>
<sequence length="154" mass="17282">MEAEKIQALKGFVECYELNPHVLHTPSLAFFKNFLQSLGAPIPAFRGSVIYIHELPFLFSCIDEAVVNHVDSKGYFLIVFDVANLKWNELTALIYHCLVFDGLDLVAKECIVEPDNDPPQKVTTVFIRLKKPNAAIRDADAALQVRVTCLCFQG</sequence>
<dbReference type="FunFam" id="6.10.250.3420:FF:000001">
    <property type="entry name" value="Hsc70-interacting protein-like protein"/>
    <property type="match status" value="1"/>
</dbReference>
<organism evidence="4">
    <name type="scientific">Salvia splendens</name>
    <name type="common">Scarlet sage</name>
    <dbReference type="NCBI Taxonomy" id="180675"/>
    <lineage>
        <taxon>Eukaryota</taxon>
        <taxon>Viridiplantae</taxon>
        <taxon>Streptophyta</taxon>
        <taxon>Embryophyta</taxon>
        <taxon>Tracheophyta</taxon>
        <taxon>Spermatophyta</taxon>
        <taxon>Magnoliopsida</taxon>
        <taxon>eudicotyledons</taxon>
        <taxon>Gunneridae</taxon>
        <taxon>Pentapetalae</taxon>
        <taxon>asterids</taxon>
        <taxon>lamiids</taxon>
        <taxon>Lamiales</taxon>
        <taxon>Lamiaceae</taxon>
        <taxon>Nepetoideae</taxon>
        <taxon>Mentheae</taxon>
        <taxon>Salviinae</taxon>
        <taxon>Salvia</taxon>
        <taxon>Salvia subgen. Calosphace</taxon>
        <taxon>core Calosphace</taxon>
    </lineage>
</organism>
<dbReference type="PANTHER" id="PTHR45883:SF7">
    <property type="entry name" value="TPR REPEAT-CONTAINING THIOREDOXIN TDX"/>
    <property type="match status" value="1"/>
</dbReference>
<dbReference type="AlphaFoldDB" id="A0A8X8ZGS9"/>
<dbReference type="Pfam" id="PF18253">
    <property type="entry name" value="HipN"/>
    <property type="match status" value="1"/>
</dbReference>
<dbReference type="InterPro" id="IPR034649">
    <property type="entry name" value="Hip_N"/>
</dbReference>
<dbReference type="PANTHER" id="PTHR45883">
    <property type="entry name" value="HSC70-INTERACTING PROTEIN"/>
    <property type="match status" value="1"/>
</dbReference>
<reference evidence="4" key="2">
    <citation type="submission" date="2020-08" db="EMBL/GenBank/DDBJ databases">
        <title>Plant Genome Project.</title>
        <authorList>
            <person name="Zhang R.-G."/>
        </authorList>
    </citation>
    <scope>NUCLEOTIDE SEQUENCE</scope>
    <source>
        <strain evidence="4">Huo1</strain>
        <tissue evidence="4">Leaf</tissue>
    </source>
</reference>
<evidence type="ECO:0000313" key="5">
    <source>
        <dbReference type="Proteomes" id="UP000298416"/>
    </source>
</evidence>
<evidence type="ECO:0000313" key="4">
    <source>
        <dbReference type="EMBL" id="KAG6404291.1"/>
    </source>
</evidence>
<evidence type="ECO:0000256" key="1">
    <source>
        <dbReference type="ARBA" id="ARBA00022737"/>
    </source>
</evidence>
<protein>
    <recommendedName>
        <fullName evidence="3">Hsp70-interacting protein N-terminal domain-containing protein</fullName>
    </recommendedName>
</protein>
<accession>A0A8X8ZGS9</accession>
<evidence type="ECO:0000259" key="3">
    <source>
        <dbReference type="Pfam" id="PF18253"/>
    </source>
</evidence>
<comment type="caution">
    <text evidence="4">The sequence shown here is derived from an EMBL/GenBank/DDBJ whole genome shotgun (WGS) entry which is preliminary data.</text>
</comment>
<feature type="domain" description="Hsp70-interacting protein N-terminal" evidence="3">
    <location>
        <begin position="3"/>
        <end position="43"/>
    </location>
</feature>
<proteinExistence type="predicted"/>
<dbReference type="Proteomes" id="UP000298416">
    <property type="component" value="Unassembled WGS sequence"/>
</dbReference>
<evidence type="ECO:0000256" key="2">
    <source>
        <dbReference type="ARBA" id="ARBA00022803"/>
    </source>
</evidence>
<gene>
    <name evidence="4" type="ORF">SASPL_136537</name>
</gene>
<reference evidence="4" key="1">
    <citation type="submission" date="2018-01" db="EMBL/GenBank/DDBJ databases">
        <authorList>
            <person name="Mao J.F."/>
        </authorList>
    </citation>
    <scope>NUCLEOTIDE SEQUENCE</scope>
    <source>
        <strain evidence="4">Huo1</strain>
        <tissue evidence="4">Leaf</tissue>
    </source>
</reference>
<dbReference type="GO" id="GO:0000118">
    <property type="term" value="C:histone deacetylase complex"/>
    <property type="evidence" value="ECO:0007669"/>
    <property type="project" value="TreeGrafter"/>
</dbReference>
<dbReference type="GO" id="GO:0030544">
    <property type="term" value="F:Hsp70 protein binding"/>
    <property type="evidence" value="ECO:0007669"/>
    <property type="project" value="TreeGrafter"/>
</dbReference>
<dbReference type="EMBL" id="PNBA02000013">
    <property type="protein sequence ID" value="KAG6404291.1"/>
    <property type="molecule type" value="Genomic_DNA"/>
</dbReference>
<dbReference type="Gene3D" id="6.10.250.3420">
    <property type="match status" value="1"/>
</dbReference>
<dbReference type="GO" id="GO:0046983">
    <property type="term" value="F:protein dimerization activity"/>
    <property type="evidence" value="ECO:0007669"/>
    <property type="project" value="InterPro"/>
</dbReference>
<keyword evidence="5" id="KW-1185">Reference proteome</keyword>
<dbReference type="CDD" id="cd14438">
    <property type="entry name" value="Hip_N"/>
    <property type="match status" value="1"/>
</dbReference>
<keyword evidence="2" id="KW-0802">TPR repeat</keyword>
<name>A0A8X8ZGS9_SALSN</name>